<keyword evidence="1" id="KW-0175">Coiled coil</keyword>
<evidence type="ECO:0000256" key="1">
    <source>
        <dbReference type="SAM" id="Coils"/>
    </source>
</evidence>
<keyword evidence="4" id="KW-1185">Reference proteome</keyword>
<accession>A0ABY6DGK6</accession>
<dbReference type="Proteomes" id="UP001064087">
    <property type="component" value="Plasmid unnamed3"/>
</dbReference>
<dbReference type="EMBL" id="CP106739">
    <property type="protein sequence ID" value="UXX85301.1"/>
    <property type="molecule type" value="Genomic_DNA"/>
</dbReference>
<dbReference type="SUPFAM" id="SSF52540">
    <property type="entry name" value="P-loop containing nucleoside triphosphate hydrolases"/>
    <property type="match status" value="1"/>
</dbReference>
<sequence>MRPIRLSLQAFGPFATTEVVDFRSALETGLFGIYGQTGAGKSTLFSAMSFALFGAPTKTDQEPRSLRSDHSAPDLPTEVEFVFELGTKTYLIRRRPAQERPKARGEGTTDDAAEASLFDVTGIPVDTLGPSQSGRVIEEKKVSVVGKEIEALLGYGSNQFRQIVLLPQGKFETFLAAKTDARVEILRDLFDVKIYRDLTARLKEEASEAERALRDQRTLYVARLEERGFESAEALELGISAAEAKVAEKQGVQQIAEAANEAARKVLTEGEQIEKAFAVVDTARQALDDLEAKTGEIDAVAKRVEVVKNASQACDLESAWHNAERDSRNAVNAVNAVTTAEGELNTATGAKKEAVQKLVQAQSGEERRKQVQADLTKLEAIESQVGQAAVLQNAFDEAATDDASAKKALTEAVEAREKLQSQRDATDLALEQARKTEAVRGKLIGELAEVNRERVKATAHAKAQVAVADAARKVEAASSELATKTVAAQAAETTLTDAEVRLSRTQAIILAEKLTEGAPCPVCGSHDHPAPAHGAPEQSGLTEAFRDAQAEARTAAEARVRAETEIGNCRTWLDEKKRALDEQEQTERTMAELDAEITRLEGAIATLGEAADLDAMSEHLAYLKRKVNEAEAAEATARTASGQAETTLAGARAKRDTVVEALPEGLRTPEAVVARREALQSEQRRLSEALELATQKDRAASEALTRAQEQLEAVKRARDVQTQRVEKALGDFGARLADVGLDKAGYEACKAHFPTLESDRQTVTHHREGLIAMRTTWQNATAACADQERADLAPLQSALDDATQALNVANAVLATARTDVTSLTKFKASLAEALAETERLESETGPLRGLADLANGKNDFKMTLETFAIGAMFDQVLEAANMRLDPMTRGRYRLTRGLEASGRRGKRGLEIEVFDINTGKARPTATLSGGETFIAALALALGLADVVESLSGKIRMDTIFIDEGFGSLDTENGAGTLDQVIQVLAALTEGSRAVGLISHVRLVQEAIPQGFYVRSTPSGSRVEERRGLG</sequence>
<dbReference type="InterPro" id="IPR038729">
    <property type="entry name" value="Rad50/SbcC_AAA"/>
</dbReference>
<feature type="coiled-coil region" evidence="1">
    <location>
        <begin position="405"/>
        <end position="436"/>
    </location>
</feature>
<dbReference type="Pfam" id="PF13476">
    <property type="entry name" value="AAA_23"/>
    <property type="match status" value="1"/>
</dbReference>
<feature type="coiled-coil region" evidence="1">
    <location>
        <begin position="192"/>
        <end position="219"/>
    </location>
</feature>
<evidence type="ECO:0000313" key="4">
    <source>
        <dbReference type="Proteomes" id="UP001064087"/>
    </source>
</evidence>
<dbReference type="PANTHER" id="PTHR32114:SF2">
    <property type="entry name" value="ABC TRANSPORTER ABCH.3"/>
    <property type="match status" value="1"/>
</dbReference>
<organism evidence="3 4">
    <name type="scientific">Roseovarius pelagicus</name>
    <dbReference type="NCBI Taxonomy" id="2980108"/>
    <lineage>
        <taxon>Bacteria</taxon>
        <taxon>Pseudomonadati</taxon>
        <taxon>Pseudomonadota</taxon>
        <taxon>Alphaproteobacteria</taxon>
        <taxon>Rhodobacterales</taxon>
        <taxon>Roseobacteraceae</taxon>
        <taxon>Roseovarius</taxon>
    </lineage>
</organism>
<reference evidence="3" key="1">
    <citation type="submission" date="2022-10" db="EMBL/GenBank/DDBJ databases">
        <title>Roseovarius pelagicus sp. nov., isolated from Arctic seawater.</title>
        <authorList>
            <person name="Hong Y.W."/>
            <person name="Hwang C.Y."/>
        </authorList>
    </citation>
    <scope>NUCLEOTIDE SEQUENCE</scope>
    <source>
        <strain evidence="3">HL-MP18</strain>
        <plasmid evidence="3">unnamed3</plasmid>
    </source>
</reference>
<dbReference type="InterPro" id="IPR027417">
    <property type="entry name" value="P-loop_NTPase"/>
</dbReference>
<protein>
    <submittedName>
        <fullName evidence="3">SMC family ATPase</fullName>
    </submittedName>
</protein>
<name>A0ABY6DGK6_9RHOB</name>
<dbReference type="Gene3D" id="3.40.50.300">
    <property type="entry name" value="P-loop containing nucleotide triphosphate hydrolases"/>
    <property type="match status" value="2"/>
</dbReference>
<feature type="coiled-coil region" evidence="1">
    <location>
        <begin position="676"/>
        <end position="724"/>
    </location>
</feature>
<keyword evidence="3" id="KW-0614">Plasmid</keyword>
<dbReference type="RefSeq" id="WP_263049269.1">
    <property type="nucleotide sequence ID" value="NZ_CP106739.1"/>
</dbReference>
<gene>
    <name evidence="3" type="ORF">N7U68_20910</name>
</gene>
<feature type="domain" description="Rad50/SbcC-type AAA" evidence="2">
    <location>
        <begin position="5"/>
        <end position="211"/>
    </location>
</feature>
<geneLocation type="plasmid" evidence="3 4">
    <name>unnamed3</name>
</geneLocation>
<evidence type="ECO:0000313" key="3">
    <source>
        <dbReference type="EMBL" id="UXX85301.1"/>
    </source>
</evidence>
<feature type="coiled-coil region" evidence="1">
    <location>
        <begin position="576"/>
        <end position="633"/>
    </location>
</feature>
<dbReference type="PANTHER" id="PTHR32114">
    <property type="entry name" value="ABC TRANSPORTER ABCH.3"/>
    <property type="match status" value="1"/>
</dbReference>
<evidence type="ECO:0000259" key="2">
    <source>
        <dbReference type="Pfam" id="PF13476"/>
    </source>
</evidence>
<proteinExistence type="predicted"/>
<dbReference type="Pfam" id="PF13558">
    <property type="entry name" value="SbcC_Walker_B"/>
    <property type="match status" value="1"/>
</dbReference>